<dbReference type="InterPro" id="IPR012312">
    <property type="entry name" value="Hemerythrin-like"/>
</dbReference>
<proteinExistence type="inferred from homology"/>
<dbReference type="PROSITE" id="PS50887">
    <property type="entry name" value="GGDEF"/>
    <property type="match status" value="1"/>
</dbReference>
<dbReference type="EMBL" id="JBHRSQ010000040">
    <property type="protein sequence ID" value="MFC2993678.1"/>
    <property type="molecule type" value="Genomic_DNA"/>
</dbReference>
<keyword evidence="4" id="KW-0408">Iron</keyword>
<gene>
    <name evidence="7" type="ORF">ACFODV_16790</name>
</gene>
<evidence type="ECO:0000256" key="2">
    <source>
        <dbReference type="ARBA" id="ARBA00012528"/>
    </source>
</evidence>
<dbReference type="InterPro" id="IPR016131">
    <property type="entry name" value="Haemerythrin_Fe_BS"/>
</dbReference>
<evidence type="ECO:0000313" key="8">
    <source>
        <dbReference type="Proteomes" id="UP001595386"/>
    </source>
</evidence>
<feature type="domain" description="GGDEF" evidence="6">
    <location>
        <begin position="14"/>
        <end position="138"/>
    </location>
</feature>
<evidence type="ECO:0000259" key="6">
    <source>
        <dbReference type="PROSITE" id="PS50887"/>
    </source>
</evidence>
<dbReference type="Pfam" id="PF01814">
    <property type="entry name" value="Hemerythrin"/>
    <property type="match status" value="1"/>
</dbReference>
<dbReference type="RefSeq" id="WP_379761511.1">
    <property type="nucleotide sequence ID" value="NZ_JBHRSQ010000040.1"/>
</dbReference>
<feature type="non-terminal residue" evidence="7">
    <location>
        <position position="1"/>
    </location>
</feature>
<dbReference type="SUPFAM" id="SSF47188">
    <property type="entry name" value="Hemerythrin-like"/>
    <property type="match status" value="1"/>
</dbReference>
<dbReference type="CDD" id="cd12107">
    <property type="entry name" value="Hemerythrin"/>
    <property type="match status" value="1"/>
</dbReference>
<reference evidence="8" key="1">
    <citation type="journal article" date="2019" name="Int. J. Syst. Evol. Microbiol.">
        <title>The Global Catalogue of Microorganisms (GCM) 10K type strain sequencing project: providing services to taxonomists for standard genome sequencing and annotation.</title>
        <authorList>
            <consortium name="The Broad Institute Genomics Platform"/>
            <consortium name="The Broad Institute Genome Sequencing Center for Infectious Disease"/>
            <person name="Wu L."/>
            <person name="Ma J."/>
        </authorList>
    </citation>
    <scope>NUCLEOTIDE SEQUENCE [LARGE SCALE GENOMIC DNA]</scope>
    <source>
        <strain evidence="8">KCTC 52660</strain>
    </source>
</reference>
<dbReference type="Pfam" id="PF00990">
    <property type="entry name" value="GGDEF"/>
    <property type="match status" value="1"/>
</dbReference>
<dbReference type="SUPFAM" id="SSF55073">
    <property type="entry name" value="Nucleotide cyclase"/>
    <property type="match status" value="1"/>
</dbReference>
<dbReference type="CDD" id="cd01949">
    <property type="entry name" value="GGDEF"/>
    <property type="match status" value="1"/>
</dbReference>
<dbReference type="NCBIfam" id="TIGR02481">
    <property type="entry name" value="hemeryth_dom"/>
    <property type="match status" value="1"/>
</dbReference>
<dbReference type="InterPro" id="IPR043128">
    <property type="entry name" value="Rev_trsase/Diguanyl_cyclase"/>
</dbReference>
<dbReference type="Gene3D" id="1.20.120.50">
    <property type="entry name" value="Hemerythrin-like"/>
    <property type="match status" value="1"/>
</dbReference>
<comment type="similarity">
    <text evidence="1">Belongs to the hemerythrin family.</text>
</comment>
<dbReference type="PANTHER" id="PTHR45138">
    <property type="entry name" value="REGULATORY COMPONENTS OF SENSORY TRANSDUCTION SYSTEM"/>
    <property type="match status" value="1"/>
</dbReference>
<dbReference type="EC" id="2.7.7.65" evidence="2"/>
<dbReference type="PROSITE" id="PS00550">
    <property type="entry name" value="HEMERYTHRINS"/>
    <property type="match status" value="1"/>
</dbReference>
<dbReference type="PANTHER" id="PTHR45138:SF9">
    <property type="entry name" value="DIGUANYLATE CYCLASE DGCM-RELATED"/>
    <property type="match status" value="1"/>
</dbReference>
<dbReference type="InterPro" id="IPR029787">
    <property type="entry name" value="Nucleotide_cyclase"/>
</dbReference>
<organism evidence="7 8">
    <name type="scientific">Halomonas tibetensis</name>
    <dbReference type="NCBI Taxonomy" id="2259590"/>
    <lineage>
        <taxon>Bacteria</taxon>
        <taxon>Pseudomonadati</taxon>
        <taxon>Pseudomonadota</taxon>
        <taxon>Gammaproteobacteria</taxon>
        <taxon>Oceanospirillales</taxon>
        <taxon>Halomonadaceae</taxon>
        <taxon>Halomonas</taxon>
    </lineage>
</organism>
<dbReference type="SMART" id="SM00267">
    <property type="entry name" value="GGDEF"/>
    <property type="match status" value="1"/>
</dbReference>
<sequence length="294" mass="33159">GRFQAQAEGQNLGAVHAMPPVIVEALSWLNDGGEFHTRRRRALMSQQVRLVDSLFRWGGEEFAILLPNTAISATRFIAERLRQAVSQFRFDLEGDITVSIGAAELERGETALSWFKRADEAMYAAKYQGRNRVVCADAITDRFISGEDADSSVLMPWKPIYECGHPLIDQQHQELFRLGNKMISASLDETVGKEHFLLLADELIEHCTQHFSDEEDILANIGYDGFDKHQKAHNGLLSRARKLRNQAQTGTVTTRDVIDFLVNKLVKQHLLTADMDFFEQLMKPSTVENKAIGN</sequence>
<dbReference type="InterPro" id="IPR012827">
    <property type="entry name" value="Hemerythrin_metal-bd"/>
</dbReference>
<evidence type="ECO:0000256" key="4">
    <source>
        <dbReference type="ARBA" id="ARBA00023004"/>
    </source>
</evidence>
<evidence type="ECO:0000256" key="1">
    <source>
        <dbReference type="ARBA" id="ARBA00010587"/>
    </source>
</evidence>
<dbReference type="InterPro" id="IPR000160">
    <property type="entry name" value="GGDEF_dom"/>
</dbReference>
<evidence type="ECO:0000313" key="7">
    <source>
        <dbReference type="EMBL" id="MFC2993678.1"/>
    </source>
</evidence>
<dbReference type="Proteomes" id="UP001595386">
    <property type="component" value="Unassembled WGS sequence"/>
</dbReference>
<dbReference type="InterPro" id="IPR035938">
    <property type="entry name" value="Hemerythrin-like_sf"/>
</dbReference>
<accession>A0ABV7B8V2</accession>
<evidence type="ECO:0000256" key="5">
    <source>
        <dbReference type="ARBA" id="ARBA00034247"/>
    </source>
</evidence>
<protein>
    <recommendedName>
        <fullName evidence="2">diguanylate cyclase</fullName>
        <ecNumber evidence="2">2.7.7.65</ecNumber>
    </recommendedName>
</protein>
<dbReference type="Gene3D" id="3.30.70.270">
    <property type="match status" value="1"/>
</dbReference>
<comment type="catalytic activity">
    <reaction evidence="5">
        <text>2 GTP = 3',3'-c-di-GMP + 2 diphosphate</text>
        <dbReference type="Rhea" id="RHEA:24898"/>
        <dbReference type="ChEBI" id="CHEBI:33019"/>
        <dbReference type="ChEBI" id="CHEBI:37565"/>
        <dbReference type="ChEBI" id="CHEBI:58805"/>
        <dbReference type="EC" id="2.7.7.65"/>
    </reaction>
</comment>
<evidence type="ECO:0000256" key="3">
    <source>
        <dbReference type="ARBA" id="ARBA00022723"/>
    </source>
</evidence>
<dbReference type="InterPro" id="IPR050469">
    <property type="entry name" value="Diguanylate_Cyclase"/>
</dbReference>
<comment type="caution">
    <text evidence="7">The sequence shown here is derived from an EMBL/GenBank/DDBJ whole genome shotgun (WGS) entry which is preliminary data.</text>
</comment>
<keyword evidence="8" id="KW-1185">Reference proteome</keyword>
<keyword evidence="3" id="KW-0479">Metal-binding</keyword>
<name>A0ABV7B8V2_9GAMM</name>
<dbReference type="NCBIfam" id="TIGR00254">
    <property type="entry name" value="GGDEF"/>
    <property type="match status" value="1"/>
</dbReference>